<dbReference type="OrthoDB" id="294702at2759"/>
<dbReference type="RefSeq" id="XP_018077795.1">
    <property type="nucleotide sequence ID" value="XM_018212733.1"/>
</dbReference>
<accession>A0A194XT11</accession>
<keyword evidence="2" id="KW-0378">Hydrolase</keyword>
<dbReference type="PANTHER" id="PTHR43433:SF10">
    <property type="entry name" value="AB HYDROLASE-1 DOMAIN-CONTAINING PROTEIN"/>
    <property type="match status" value="1"/>
</dbReference>
<dbReference type="Gene3D" id="3.40.50.1820">
    <property type="entry name" value="alpha/beta hydrolase"/>
    <property type="match status" value="1"/>
</dbReference>
<dbReference type="KEGG" id="psco:LY89DRAFT_663872"/>
<dbReference type="Pfam" id="PF12697">
    <property type="entry name" value="Abhydrolase_6"/>
    <property type="match status" value="1"/>
</dbReference>
<dbReference type="GeneID" id="28822459"/>
<dbReference type="Proteomes" id="UP000070700">
    <property type="component" value="Unassembled WGS sequence"/>
</dbReference>
<proteinExistence type="predicted"/>
<dbReference type="InterPro" id="IPR050471">
    <property type="entry name" value="AB_hydrolase"/>
</dbReference>
<feature type="domain" description="AB hydrolase-1" evidence="1">
    <location>
        <begin position="5"/>
        <end position="237"/>
    </location>
</feature>
<dbReference type="InParanoid" id="A0A194XT11"/>
<dbReference type="SUPFAM" id="SSF53474">
    <property type="entry name" value="alpha/beta-Hydrolases"/>
    <property type="match status" value="1"/>
</dbReference>
<dbReference type="EMBL" id="KQ947405">
    <property type="protein sequence ID" value="KUJ23440.1"/>
    <property type="molecule type" value="Genomic_DNA"/>
</dbReference>
<evidence type="ECO:0000313" key="2">
    <source>
        <dbReference type="EMBL" id="KUJ23440.1"/>
    </source>
</evidence>
<organism evidence="2 3">
    <name type="scientific">Mollisia scopiformis</name>
    <name type="common">Conifer needle endophyte fungus</name>
    <name type="synonym">Phialocephala scopiformis</name>
    <dbReference type="NCBI Taxonomy" id="149040"/>
    <lineage>
        <taxon>Eukaryota</taxon>
        <taxon>Fungi</taxon>
        <taxon>Dikarya</taxon>
        <taxon>Ascomycota</taxon>
        <taxon>Pezizomycotina</taxon>
        <taxon>Leotiomycetes</taxon>
        <taxon>Helotiales</taxon>
        <taxon>Mollisiaceae</taxon>
        <taxon>Mollisia</taxon>
    </lineage>
</organism>
<evidence type="ECO:0000259" key="1">
    <source>
        <dbReference type="Pfam" id="PF12697"/>
    </source>
</evidence>
<evidence type="ECO:0000313" key="3">
    <source>
        <dbReference type="Proteomes" id="UP000070700"/>
    </source>
</evidence>
<dbReference type="InterPro" id="IPR029058">
    <property type="entry name" value="AB_hydrolase_fold"/>
</dbReference>
<sequence>MTLAVNHQFTLIAPDRPGTGLSTFQPNRKIPDWPTDVLSLVSHLSIPTFHVIAGSGGSPYALACTKTLPASRLLSTTIISGIYPLSLGTTGMLLRIKAVLYAMTYLPTFLLQRLLEWEFPTTETPEEFEAKFMSVMEKRSVRDRQCLDDEAFRRCMVGSMREAFRGGSLGPAYEAGLFGEWGFGVEEVVGKKVVLWHGRGDVNVPVGMAERAAEKMECRLRIVEGETHLSLPYYHIEEIIREVLGKENGDGRSFGV</sequence>
<reference evidence="2 3" key="1">
    <citation type="submission" date="2015-10" db="EMBL/GenBank/DDBJ databases">
        <title>Full genome of DAOMC 229536 Phialocephala scopiformis, a fungal endophyte of spruce producing the potent anti-insectan compound rugulosin.</title>
        <authorList>
            <consortium name="DOE Joint Genome Institute"/>
            <person name="Walker A.K."/>
            <person name="Frasz S.L."/>
            <person name="Seifert K.A."/>
            <person name="Miller J.D."/>
            <person name="Mondo S.J."/>
            <person name="Labutti K."/>
            <person name="Lipzen A."/>
            <person name="Dockter R."/>
            <person name="Kennedy M."/>
            <person name="Grigoriev I.V."/>
            <person name="Spatafora J.W."/>
        </authorList>
    </citation>
    <scope>NUCLEOTIDE SEQUENCE [LARGE SCALE GENOMIC DNA]</scope>
    <source>
        <strain evidence="2 3">CBS 120377</strain>
    </source>
</reference>
<dbReference type="InterPro" id="IPR000073">
    <property type="entry name" value="AB_hydrolase_1"/>
</dbReference>
<name>A0A194XT11_MOLSC</name>
<dbReference type="AlphaFoldDB" id="A0A194XT11"/>
<gene>
    <name evidence="2" type="ORF">LY89DRAFT_663872</name>
</gene>
<dbReference type="PANTHER" id="PTHR43433">
    <property type="entry name" value="HYDROLASE, ALPHA/BETA FOLD FAMILY PROTEIN"/>
    <property type="match status" value="1"/>
</dbReference>
<keyword evidence="3" id="KW-1185">Reference proteome</keyword>
<dbReference type="GO" id="GO:0016787">
    <property type="term" value="F:hydrolase activity"/>
    <property type="evidence" value="ECO:0007669"/>
    <property type="project" value="UniProtKB-KW"/>
</dbReference>
<protein>
    <submittedName>
        <fullName evidence="2">Alpha/beta-hydrolase</fullName>
    </submittedName>
</protein>